<dbReference type="STRING" id="1552.A7L45_16315"/>
<evidence type="ECO:0000313" key="2">
    <source>
        <dbReference type="Proteomes" id="UP000182569"/>
    </source>
</evidence>
<name>A0A1J0GJL5_9CLOT</name>
<dbReference type="EMBL" id="CP015756">
    <property type="protein sequence ID" value="APC41529.1"/>
    <property type="molecule type" value="Genomic_DNA"/>
</dbReference>
<dbReference type="RefSeq" id="WP_071613821.1">
    <property type="nucleotide sequence ID" value="NZ_CP015756.1"/>
</dbReference>
<dbReference type="KEGG" id="ceu:A7L45_16315"/>
<dbReference type="AlphaFoldDB" id="A0A1J0GJL5"/>
<proteinExistence type="predicted"/>
<protein>
    <recommendedName>
        <fullName evidence="3">Phage gp6-like head-tail connector protein</fullName>
    </recommendedName>
</protein>
<dbReference type="Proteomes" id="UP000182569">
    <property type="component" value="Chromosome"/>
</dbReference>
<accession>A0A1J0GJL5</accession>
<reference evidence="2" key="1">
    <citation type="journal article" date="2016" name="Front. Microbiol.">
        <title>Complete Genome Sequence of Clostridium estertheticum DSM 8809, a Microbe Identified in Spoiled Vacuum Packed Beef.</title>
        <authorList>
            <person name="Yu Z."/>
            <person name="Gunn L."/>
            <person name="Brennan E."/>
            <person name="Reid R."/>
            <person name="Wall P.G."/>
            <person name="Gaora O.P."/>
            <person name="Hurley D."/>
            <person name="Bolton D."/>
            <person name="Fanning S."/>
        </authorList>
    </citation>
    <scope>NUCLEOTIDE SEQUENCE [LARGE SCALE GENOMIC DNA]</scope>
    <source>
        <strain evidence="2">DSM 8809</strain>
    </source>
</reference>
<sequence>MTTTVPEGILEMIKAYLHITWEDANTELNLIDAIESSVAYLQGIAGVSAIDFEVNRLARDLLKDRCRYINSQALEVFEKNFASELMSLHIQSLVDSQPDVVEV</sequence>
<keyword evidence="2" id="KW-1185">Reference proteome</keyword>
<evidence type="ECO:0008006" key="3">
    <source>
        <dbReference type="Google" id="ProtNLM"/>
    </source>
</evidence>
<dbReference type="OrthoDB" id="2362564at2"/>
<organism evidence="1 2">
    <name type="scientific">Clostridium estertheticum subsp. estertheticum</name>
    <dbReference type="NCBI Taxonomy" id="1552"/>
    <lineage>
        <taxon>Bacteria</taxon>
        <taxon>Bacillati</taxon>
        <taxon>Bacillota</taxon>
        <taxon>Clostridia</taxon>
        <taxon>Eubacteriales</taxon>
        <taxon>Clostridiaceae</taxon>
        <taxon>Clostridium</taxon>
    </lineage>
</organism>
<evidence type="ECO:0000313" key="1">
    <source>
        <dbReference type="EMBL" id="APC41529.1"/>
    </source>
</evidence>
<gene>
    <name evidence="1" type="ORF">A7L45_16315</name>
</gene>